<keyword evidence="5" id="KW-1185">Reference proteome</keyword>
<accession>A0A813YYK7</accession>
<feature type="transmembrane region" description="Helical" evidence="1">
    <location>
        <begin position="313"/>
        <end position="337"/>
    </location>
</feature>
<dbReference type="AlphaFoldDB" id="A0A813YYK7"/>
<evidence type="ECO:0000313" key="2">
    <source>
        <dbReference type="EMBL" id="CAF0890838.1"/>
    </source>
</evidence>
<keyword evidence="1" id="KW-1133">Transmembrane helix</keyword>
<organism evidence="2 4">
    <name type="scientific">Rotaria sordida</name>
    <dbReference type="NCBI Taxonomy" id="392033"/>
    <lineage>
        <taxon>Eukaryota</taxon>
        <taxon>Metazoa</taxon>
        <taxon>Spiralia</taxon>
        <taxon>Gnathifera</taxon>
        <taxon>Rotifera</taxon>
        <taxon>Eurotatoria</taxon>
        <taxon>Bdelloidea</taxon>
        <taxon>Philodinida</taxon>
        <taxon>Philodinidae</taxon>
        <taxon>Rotaria</taxon>
    </lineage>
</organism>
<protein>
    <recommendedName>
        <fullName evidence="6">G-protein coupled receptors family 1 profile domain-containing protein</fullName>
    </recommendedName>
</protein>
<dbReference type="SUPFAM" id="SSF81321">
    <property type="entry name" value="Family A G protein-coupled receptor-like"/>
    <property type="match status" value="1"/>
</dbReference>
<feature type="transmembrane region" description="Helical" evidence="1">
    <location>
        <begin position="141"/>
        <end position="167"/>
    </location>
</feature>
<gene>
    <name evidence="3" type="ORF">JXQ802_LOCUS14344</name>
    <name evidence="2" type="ORF">PYM288_LOCUS9013</name>
</gene>
<sequence>MPCLNDCSQVGICSFNDTCICSPCYTGNSCEINTNVIQFSLTFTMQWDIRQASLHSNFNTPGIIYTTIIALMLFMAVINNIVCLQTFLLQDIRLTNCGMLQIFYCISGLIAIVGMQLRMLTMLIFDELIQAYPYRYAACNIIPVIVILMGTVCMWLSSILIIEFVLLECFNLSLYRSRRFSVISSIICLLLTIGTHMHEIIARHPLPDPMHPDSYSCTFAYPLPLDIIDKILRVCHIIIPLGIQFIGSICILISITRRTLLVRDRYDYCQVFISEFIKRKHFFVPQLFIILSNLPHLILHLKDPCEDAPDIPLLRIHVAFNILVYLPPSMTFFIYIFPSKSYMHKFEKTFLGRLFKRIFQRNKEKKPYEWNQLIMIYRTKFITLVSHTKQTIKTNILC</sequence>
<evidence type="ECO:0000313" key="4">
    <source>
        <dbReference type="Proteomes" id="UP000663854"/>
    </source>
</evidence>
<feature type="transmembrane region" description="Helical" evidence="1">
    <location>
        <begin position="63"/>
        <end position="89"/>
    </location>
</feature>
<feature type="transmembrane region" description="Helical" evidence="1">
    <location>
        <begin position="231"/>
        <end position="255"/>
    </location>
</feature>
<evidence type="ECO:0000313" key="5">
    <source>
        <dbReference type="Proteomes" id="UP000663870"/>
    </source>
</evidence>
<keyword evidence="1" id="KW-0472">Membrane</keyword>
<evidence type="ECO:0008006" key="6">
    <source>
        <dbReference type="Google" id="ProtNLM"/>
    </source>
</evidence>
<feature type="transmembrane region" description="Helical" evidence="1">
    <location>
        <begin position="282"/>
        <end position="301"/>
    </location>
</feature>
<comment type="caution">
    <text evidence="2">The sequence shown here is derived from an EMBL/GenBank/DDBJ whole genome shotgun (WGS) entry which is preliminary data.</text>
</comment>
<dbReference type="EMBL" id="CAJNOH010000126">
    <property type="protein sequence ID" value="CAF0890838.1"/>
    <property type="molecule type" value="Genomic_DNA"/>
</dbReference>
<evidence type="ECO:0000313" key="3">
    <source>
        <dbReference type="EMBL" id="CAF1004542.1"/>
    </source>
</evidence>
<dbReference type="EMBL" id="CAJNOL010000320">
    <property type="protein sequence ID" value="CAF1004542.1"/>
    <property type="molecule type" value="Genomic_DNA"/>
</dbReference>
<feature type="transmembrane region" description="Helical" evidence="1">
    <location>
        <begin position="101"/>
        <end position="121"/>
    </location>
</feature>
<dbReference type="Proteomes" id="UP000663870">
    <property type="component" value="Unassembled WGS sequence"/>
</dbReference>
<dbReference type="Proteomes" id="UP000663854">
    <property type="component" value="Unassembled WGS sequence"/>
</dbReference>
<dbReference type="Gene3D" id="1.20.1070.10">
    <property type="entry name" value="Rhodopsin 7-helix transmembrane proteins"/>
    <property type="match status" value="1"/>
</dbReference>
<evidence type="ECO:0000256" key="1">
    <source>
        <dbReference type="SAM" id="Phobius"/>
    </source>
</evidence>
<name>A0A813YYK7_9BILA</name>
<reference evidence="2" key="1">
    <citation type="submission" date="2021-02" db="EMBL/GenBank/DDBJ databases">
        <authorList>
            <person name="Nowell W R."/>
        </authorList>
    </citation>
    <scope>NUCLEOTIDE SEQUENCE</scope>
</reference>
<proteinExistence type="predicted"/>
<keyword evidence="1" id="KW-0812">Transmembrane</keyword>
<feature type="transmembrane region" description="Helical" evidence="1">
    <location>
        <begin position="179"/>
        <end position="197"/>
    </location>
</feature>